<evidence type="ECO:0000313" key="2">
    <source>
        <dbReference type="Proteomes" id="UP000001628"/>
    </source>
</evidence>
<keyword evidence="2" id="KW-1185">Reference proteome</keyword>
<dbReference type="RefSeq" id="XP_010756026.1">
    <property type="nucleotide sequence ID" value="XM_010757724.1"/>
</dbReference>
<dbReference type="InParanoid" id="C1FYL7"/>
<name>C1FYL7_PARBD</name>
<dbReference type="HOGENOM" id="CLU_1855894_0_0_1"/>
<gene>
    <name evidence="1" type="ORF">PADG_00893</name>
</gene>
<dbReference type="KEGG" id="pbn:PADG_00893"/>
<dbReference type="EMBL" id="KN275957">
    <property type="protein sequence ID" value="EEH44604.2"/>
    <property type="molecule type" value="Genomic_DNA"/>
</dbReference>
<reference evidence="1 2" key="1">
    <citation type="journal article" date="2011" name="PLoS Genet.">
        <title>Comparative genomic analysis of human fungal pathogens causing paracoccidioidomycosis.</title>
        <authorList>
            <person name="Desjardins C.A."/>
            <person name="Champion M.D."/>
            <person name="Holder J.W."/>
            <person name="Muszewska A."/>
            <person name="Goldberg J."/>
            <person name="Bailao A.M."/>
            <person name="Brigido M.M."/>
            <person name="Ferreira M.E."/>
            <person name="Garcia A.M."/>
            <person name="Grynberg M."/>
            <person name="Gujja S."/>
            <person name="Heiman D.I."/>
            <person name="Henn M.R."/>
            <person name="Kodira C.D."/>
            <person name="Leon-Narvaez H."/>
            <person name="Longo L.V."/>
            <person name="Ma L.J."/>
            <person name="Malavazi I."/>
            <person name="Matsuo A.L."/>
            <person name="Morais F.V."/>
            <person name="Pereira M."/>
            <person name="Rodriguez-Brito S."/>
            <person name="Sakthikumar S."/>
            <person name="Salem-Izacc S.M."/>
            <person name="Sykes S.M."/>
            <person name="Teixeira M.M."/>
            <person name="Vallejo M.C."/>
            <person name="Walter M.E."/>
            <person name="Yandava C."/>
            <person name="Young S."/>
            <person name="Zeng Q."/>
            <person name="Zucker J."/>
            <person name="Felipe M.S."/>
            <person name="Goldman G.H."/>
            <person name="Haas B.J."/>
            <person name="McEwen J.G."/>
            <person name="Nino-Vega G."/>
            <person name="Puccia R."/>
            <person name="San-Blas G."/>
            <person name="Soares C.M."/>
            <person name="Birren B.W."/>
            <person name="Cuomo C.A."/>
        </authorList>
    </citation>
    <scope>NUCLEOTIDE SEQUENCE [LARGE SCALE GENOMIC DNA]</scope>
    <source>
        <strain evidence="1 2">Pb18</strain>
    </source>
</reference>
<dbReference type="VEuPathDB" id="FungiDB:PADG_00893"/>
<dbReference type="GeneID" id="22580659"/>
<organism evidence="1 2">
    <name type="scientific">Paracoccidioides brasiliensis (strain Pb18)</name>
    <dbReference type="NCBI Taxonomy" id="502780"/>
    <lineage>
        <taxon>Eukaryota</taxon>
        <taxon>Fungi</taxon>
        <taxon>Dikarya</taxon>
        <taxon>Ascomycota</taxon>
        <taxon>Pezizomycotina</taxon>
        <taxon>Eurotiomycetes</taxon>
        <taxon>Eurotiomycetidae</taxon>
        <taxon>Onygenales</taxon>
        <taxon>Ajellomycetaceae</taxon>
        <taxon>Paracoccidioides</taxon>
    </lineage>
</organism>
<proteinExistence type="predicted"/>
<dbReference type="AlphaFoldDB" id="C1FYL7"/>
<dbReference type="Proteomes" id="UP000001628">
    <property type="component" value="Unassembled WGS sequence"/>
</dbReference>
<sequence>MTEIELVLSASFIFNRFRELPPWGFIRYIRELFDEQTLVAPELMPSIGKIELFGIIKESLYFQQGAEADNLEQACVKMADMLRKMEIQLFAAVNHSLRGSFSDRKMCSCELSIVTGMGFVSIFRNSPREFSWVIAARD</sequence>
<protein>
    <submittedName>
        <fullName evidence="1">Uncharacterized protein</fullName>
    </submittedName>
</protein>
<accession>C1FYL7</accession>
<evidence type="ECO:0000313" key="1">
    <source>
        <dbReference type="EMBL" id="EEH44604.2"/>
    </source>
</evidence>